<organism evidence="2 3">
    <name type="scientific">Vitis vinifera</name>
    <name type="common">Grape</name>
    <dbReference type="NCBI Taxonomy" id="29760"/>
    <lineage>
        <taxon>Eukaryota</taxon>
        <taxon>Viridiplantae</taxon>
        <taxon>Streptophyta</taxon>
        <taxon>Embryophyta</taxon>
        <taxon>Tracheophyta</taxon>
        <taxon>Spermatophyta</taxon>
        <taxon>Magnoliopsida</taxon>
        <taxon>eudicotyledons</taxon>
        <taxon>Gunneridae</taxon>
        <taxon>Pentapetalae</taxon>
        <taxon>rosids</taxon>
        <taxon>Vitales</taxon>
        <taxon>Vitaceae</taxon>
        <taxon>Viteae</taxon>
        <taxon>Vitis</taxon>
    </lineage>
</organism>
<dbReference type="Proteomes" id="UP000288805">
    <property type="component" value="Unassembled WGS sequence"/>
</dbReference>
<dbReference type="AlphaFoldDB" id="A0A438CLF1"/>
<evidence type="ECO:0000313" key="3">
    <source>
        <dbReference type="Proteomes" id="UP000288805"/>
    </source>
</evidence>
<name>A0A438CLF1_VITVI</name>
<sequence>MLLYKQKKNQSAGKANRLLISINVLGSAGPIRFVVSEDELVAAVIDTALKSYAREGRLPILGSDLNNFLLYCSNAGSDALSPWETIGSNGTRNFMLCKKPQPQNTTEVGVEGELVCPGREVGVGRLGSISRLILRFLPIKLNRKFEEDDQLVCQVMASDGVKSYQGYKILAVIKVKLEGGYWEDVDRPHLY</sequence>
<dbReference type="PANTHER" id="PTHR33270:SF18">
    <property type="entry name" value="OS02G0324700 PROTEIN"/>
    <property type="match status" value="1"/>
</dbReference>
<proteinExistence type="predicted"/>
<evidence type="ECO:0000259" key="1">
    <source>
        <dbReference type="Pfam" id="PF23156"/>
    </source>
</evidence>
<comment type="caution">
    <text evidence="2">The sequence shown here is derived from an EMBL/GenBank/DDBJ whole genome shotgun (WGS) entry which is preliminary data.</text>
</comment>
<dbReference type="EMBL" id="QGNW01002181">
    <property type="protein sequence ID" value="RVW24025.1"/>
    <property type="molecule type" value="Genomic_DNA"/>
</dbReference>
<dbReference type="InterPro" id="IPR055482">
    <property type="entry name" value="DUF7054"/>
</dbReference>
<dbReference type="Pfam" id="PF23156">
    <property type="entry name" value="DUF7054"/>
    <property type="match status" value="1"/>
</dbReference>
<accession>A0A438CLF1</accession>
<feature type="domain" description="DUF7054" evidence="1">
    <location>
        <begin position="14"/>
        <end position="97"/>
    </location>
</feature>
<gene>
    <name evidence="2" type="ORF">CK203_093032</name>
</gene>
<reference evidence="2 3" key="1">
    <citation type="journal article" date="2018" name="PLoS Genet.">
        <title>Population sequencing reveals clonal diversity and ancestral inbreeding in the grapevine cultivar Chardonnay.</title>
        <authorList>
            <person name="Roach M.J."/>
            <person name="Johnson D.L."/>
            <person name="Bohlmann J."/>
            <person name="van Vuuren H.J."/>
            <person name="Jones S.J."/>
            <person name="Pretorius I.S."/>
            <person name="Schmidt S.A."/>
            <person name="Borneman A.R."/>
        </authorList>
    </citation>
    <scope>NUCLEOTIDE SEQUENCE [LARGE SCALE GENOMIC DNA]</scope>
    <source>
        <strain evidence="3">cv. Chardonnay</strain>
        <tissue evidence="2">Leaf</tissue>
    </source>
</reference>
<protein>
    <recommendedName>
        <fullName evidence="1">DUF7054 domain-containing protein</fullName>
    </recommendedName>
</protein>
<evidence type="ECO:0000313" key="2">
    <source>
        <dbReference type="EMBL" id="RVW24025.1"/>
    </source>
</evidence>
<dbReference type="PANTHER" id="PTHR33270">
    <property type="entry name" value="BNAC05G50380D PROTEIN"/>
    <property type="match status" value="1"/>
</dbReference>
<dbReference type="InterPro" id="IPR040358">
    <property type="entry name" value="At4g22758-like"/>
</dbReference>